<accession>A0A2T0V5H3</accession>
<gene>
    <name evidence="1" type="ORF">B0I08_11036</name>
</gene>
<dbReference type="AlphaFoldDB" id="A0A2T0V5H3"/>
<proteinExistence type="predicted"/>
<organism evidence="1 2">
    <name type="scientific">Glaciihabitans tibetensis</name>
    <dbReference type="NCBI Taxonomy" id="1266600"/>
    <lineage>
        <taxon>Bacteria</taxon>
        <taxon>Bacillati</taxon>
        <taxon>Actinomycetota</taxon>
        <taxon>Actinomycetes</taxon>
        <taxon>Micrococcales</taxon>
        <taxon>Microbacteriaceae</taxon>
        <taxon>Glaciihabitans</taxon>
    </lineage>
</organism>
<dbReference type="Proteomes" id="UP000237983">
    <property type="component" value="Unassembled WGS sequence"/>
</dbReference>
<reference evidence="1 2" key="1">
    <citation type="submission" date="2018-03" db="EMBL/GenBank/DDBJ databases">
        <title>Genomic Encyclopedia of Type Strains, Phase III (KMG-III): the genomes of soil and plant-associated and newly described type strains.</title>
        <authorList>
            <person name="Whitman W."/>
        </authorList>
    </citation>
    <scope>NUCLEOTIDE SEQUENCE [LARGE SCALE GENOMIC DNA]</scope>
    <source>
        <strain evidence="1 2">CGMCC 1.12484</strain>
    </source>
</reference>
<evidence type="ECO:0000313" key="2">
    <source>
        <dbReference type="Proteomes" id="UP000237983"/>
    </source>
</evidence>
<sequence length="85" mass="9782">MDQKNETAAGFKSLAGTRKRQAAEAFVENLENGDLFGSLMADYDENYDRDIRHYISRRDELEVRLCVAEGRAFVPKSKRREIPSQ</sequence>
<evidence type="ECO:0000313" key="1">
    <source>
        <dbReference type="EMBL" id="PRY65404.1"/>
    </source>
</evidence>
<keyword evidence="2" id="KW-1185">Reference proteome</keyword>
<name>A0A2T0V5H3_9MICO</name>
<dbReference type="EMBL" id="PVTL01000010">
    <property type="protein sequence ID" value="PRY65404.1"/>
    <property type="molecule type" value="Genomic_DNA"/>
</dbReference>
<dbReference type="RefSeq" id="WP_106214624.1">
    <property type="nucleotide sequence ID" value="NZ_PVTL01000010.1"/>
</dbReference>
<comment type="caution">
    <text evidence="1">The sequence shown here is derived from an EMBL/GenBank/DDBJ whole genome shotgun (WGS) entry which is preliminary data.</text>
</comment>
<protein>
    <submittedName>
        <fullName evidence="1">Uncharacterized protein</fullName>
    </submittedName>
</protein>